<organism evidence="1 2">
    <name type="scientific">Papio anubis</name>
    <name type="common">Olive baboon</name>
    <dbReference type="NCBI Taxonomy" id="9555"/>
    <lineage>
        <taxon>Eukaryota</taxon>
        <taxon>Metazoa</taxon>
        <taxon>Chordata</taxon>
        <taxon>Craniata</taxon>
        <taxon>Vertebrata</taxon>
        <taxon>Euteleostomi</taxon>
        <taxon>Mammalia</taxon>
        <taxon>Eutheria</taxon>
        <taxon>Euarchontoglires</taxon>
        <taxon>Primates</taxon>
        <taxon>Haplorrhini</taxon>
        <taxon>Catarrhini</taxon>
        <taxon>Cercopithecidae</taxon>
        <taxon>Cercopithecinae</taxon>
        <taxon>Papio</taxon>
    </lineage>
</organism>
<sequence>MYFRILHLHVVVDFGIIPASKRSSSKPAPSVSEWLSLSRKNPLTCHKANLFSLPGPRKPRGNVRWLKTGSCSVIQAGVRWHDLDSLQPQPPRLKLFSYLSLPSSWDHRCAPLLQANYFLCFLGWSQTPGLRQSCGLGLRSVRIIDMSHCAWPCFHFFSIINCVDVNLLVCVALCTCKDFHPGVEVFQDFKYTICNFIRYCQIVLQSHQFYIFTVETQENTD</sequence>
<name>A0A8I5QZU6_PAPAN</name>
<keyword evidence="2" id="KW-1185">Reference proteome</keyword>
<dbReference type="AlphaFoldDB" id="A0A8I5QZU6"/>
<dbReference type="Proteomes" id="UP000028761">
    <property type="component" value="Chromosome 6"/>
</dbReference>
<reference evidence="1" key="3">
    <citation type="submission" date="2025-09" db="UniProtKB">
        <authorList>
            <consortium name="Ensembl"/>
        </authorList>
    </citation>
    <scope>IDENTIFICATION</scope>
</reference>
<dbReference type="PANTHER" id="PTHR46254">
    <property type="entry name" value="PROTEIN GVQW1-RELATED"/>
    <property type="match status" value="1"/>
</dbReference>
<dbReference type="Ensembl" id="ENSPANT00000068039.1">
    <property type="protein sequence ID" value="ENSPANP00000050218.1"/>
    <property type="gene ID" value="ENSPANG00000050195.1"/>
</dbReference>
<accession>A0A8I5QZU6</accession>
<reference evidence="1 2" key="1">
    <citation type="submission" date="2012-03" db="EMBL/GenBank/DDBJ databases">
        <title>Whole Genome Assembly of Papio anubis.</title>
        <authorList>
            <person name="Liu Y.L."/>
            <person name="Abraham K.A."/>
            <person name="Akbar H.A."/>
            <person name="Ali S.A."/>
            <person name="Anosike U.A."/>
            <person name="Aqrawi P.A."/>
            <person name="Arias F.A."/>
            <person name="Attaway T.A."/>
            <person name="Awwad R.A."/>
            <person name="Babu C.B."/>
            <person name="Bandaranaike D.B."/>
            <person name="Battles P.B."/>
            <person name="Bell A.B."/>
            <person name="Beltran B.B."/>
            <person name="Berhane-Mersha D.B."/>
            <person name="Bess C.B."/>
            <person name="Bickham C.B."/>
            <person name="Bolden T.B."/>
            <person name="Carter K.C."/>
            <person name="Chau D.C."/>
            <person name="Chavez A.C."/>
            <person name="Clerc-Blankenburg K.C."/>
            <person name="Coyle M.C."/>
            <person name="Dao M.D."/>
            <person name="Davila M.L.D."/>
            <person name="Davy-Carroll L.D."/>
            <person name="Denson S.D."/>
            <person name="Dinh H.D."/>
            <person name="Fernandez S.F."/>
            <person name="Fernando P.F."/>
            <person name="Forbes L.F."/>
            <person name="Francis C.F."/>
            <person name="Francisco L.F."/>
            <person name="Fu Q.F."/>
            <person name="Garcia-Iii R.G."/>
            <person name="Garrett T.G."/>
            <person name="Gross S.G."/>
            <person name="Gubbala S.G."/>
            <person name="Hirani K.H."/>
            <person name="Hogues M.H."/>
            <person name="Hollins B.H."/>
            <person name="Jackson L.J."/>
            <person name="Javaid M.J."/>
            <person name="Jhangiani S.J."/>
            <person name="Johnson A.J."/>
            <person name="Johnson B.J."/>
            <person name="Jones J.J."/>
            <person name="Joshi V.J."/>
            <person name="Kalu J.K."/>
            <person name="Khan N.K."/>
            <person name="Korchina V.K."/>
            <person name="Kovar C.K."/>
            <person name="Lago L.L."/>
            <person name="Lara F.L."/>
            <person name="Le T.-K.L."/>
            <person name="Lee S.L."/>
            <person name="Legall-Iii F.L."/>
            <person name="Lemon S.L."/>
            <person name="Liu J.L."/>
            <person name="Liu Y.-S.L."/>
            <person name="Liyanage D.L."/>
            <person name="Lopez J.L."/>
            <person name="Lorensuhewa L.L."/>
            <person name="Mata R.M."/>
            <person name="Mathew T.M."/>
            <person name="Mercado C.M."/>
            <person name="Mercado I.M."/>
            <person name="Morales K.M."/>
            <person name="Morgan M.M."/>
            <person name="Munidasa M.M."/>
            <person name="Ngo D.N."/>
            <person name="Nguyen L.N."/>
            <person name="Nguyen T.N."/>
            <person name="Nguyen N.N."/>
            <person name="Obregon M.O."/>
            <person name="Okwuonu G.O."/>
            <person name="Ongeri F.O."/>
            <person name="Onwere C.O."/>
            <person name="Osifeso I.O."/>
            <person name="Parra A.P."/>
            <person name="Patil S.P."/>
            <person name="Perez A.P."/>
            <person name="Perez Y.P."/>
            <person name="Pham C.P."/>
            <person name="Pu L.-L.P."/>
            <person name="Puazo M.P."/>
            <person name="Quiroz J.Q."/>
            <person name="Rouhana J.R."/>
            <person name="Ruiz M.R."/>
            <person name="Ruiz S.-J.R."/>
            <person name="Saada N.S."/>
            <person name="Santibanez J.S."/>
            <person name="Scheel M.S."/>
            <person name="Schneider B.S."/>
            <person name="Simmons D.S."/>
            <person name="Sisson I.S."/>
            <person name="Tang L.-Y.T."/>
            <person name="Thornton R.T."/>
            <person name="Tisius J.T."/>
            <person name="Toledanes G.T."/>
            <person name="Trejos Z.T."/>
            <person name="Usmani K.U."/>
            <person name="Varghese R.V."/>
            <person name="Vattathil S.V."/>
            <person name="Vee V.V."/>
            <person name="Walker D.W."/>
            <person name="Weissenberger G.W."/>
            <person name="White C.W."/>
            <person name="Williams A.W."/>
            <person name="Woodworth J.W."/>
            <person name="Wright R.W."/>
            <person name="Zhu Y.Z."/>
            <person name="Han Y.H."/>
            <person name="Newsham I.N."/>
            <person name="Nazareth L.N."/>
            <person name="Worley K.W."/>
            <person name="Muzny D.M."/>
            <person name="Rogers J.R."/>
            <person name="Gibbs R.G."/>
        </authorList>
    </citation>
    <scope>NUCLEOTIDE SEQUENCE [LARGE SCALE GENOMIC DNA]</scope>
</reference>
<evidence type="ECO:0000313" key="2">
    <source>
        <dbReference type="Proteomes" id="UP000028761"/>
    </source>
</evidence>
<reference evidence="1" key="2">
    <citation type="submission" date="2025-08" db="UniProtKB">
        <authorList>
            <consortium name="Ensembl"/>
        </authorList>
    </citation>
    <scope>IDENTIFICATION</scope>
</reference>
<protein>
    <submittedName>
        <fullName evidence="1">Uncharacterized protein</fullName>
    </submittedName>
</protein>
<evidence type="ECO:0000313" key="1">
    <source>
        <dbReference type="Ensembl" id="ENSPANP00000050218.1"/>
    </source>
</evidence>
<dbReference type="GeneTree" id="ENSGT01130000278966"/>
<proteinExistence type="predicted"/>